<dbReference type="GO" id="GO:0033179">
    <property type="term" value="C:proton-transporting V-type ATPase, V0 domain"/>
    <property type="evidence" value="ECO:0007669"/>
    <property type="project" value="InterPro"/>
</dbReference>
<dbReference type="EMBL" id="FQVY01000001">
    <property type="protein sequence ID" value="SHF87440.1"/>
    <property type="molecule type" value="Genomic_DNA"/>
</dbReference>
<proteinExistence type="inferred from homology"/>
<evidence type="ECO:0000256" key="2">
    <source>
        <dbReference type="ARBA" id="ARBA00009904"/>
    </source>
</evidence>
<dbReference type="GO" id="GO:0007035">
    <property type="term" value="P:vacuolar acidification"/>
    <property type="evidence" value="ECO:0007669"/>
    <property type="project" value="TreeGrafter"/>
</dbReference>
<organism evidence="9 10">
    <name type="scientific">Bittarella massiliensis</name>
    <name type="common">ex Durand et al. 2017</name>
    <dbReference type="NCBI Taxonomy" id="1720313"/>
    <lineage>
        <taxon>Bacteria</taxon>
        <taxon>Bacillati</taxon>
        <taxon>Bacillota</taxon>
        <taxon>Clostridia</taxon>
        <taxon>Eubacteriales</taxon>
        <taxon>Oscillospiraceae</taxon>
        <taxon>Bittarella (ex Durand et al. 2017)</taxon>
    </lineage>
</organism>
<dbReference type="AlphaFoldDB" id="A0AAQ1RVF8"/>
<evidence type="ECO:0000256" key="1">
    <source>
        <dbReference type="ARBA" id="ARBA00004141"/>
    </source>
</evidence>
<evidence type="ECO:0000256" key="5">
    <source>
        <dbReference type="ARBA" id="ARBA00022989"/>
    </source>
</evidence>
<comment type="similarity">
    <text evidence="2">Belongs to the V-ATPase 116 kDa subunit family.</text>
</comment>
<feature type="transmembrane region" description="Helical" evidence="8">
    <location>
        <begin position="619"/>
        <end position="645"/>
    </location>
</feature>
<accession>A0AAQ1RVF8</accession>
<dbReference type="PANTHER" id="PTHR11629:SF63">
    <property type="entry name" value="V-TYPE PROTON ATPASE SUBUNIT A"/>
    <property type="match status" value="1"/>
</dbReference>
<feature type="transmembrane region" description="Helical" evidence="8">
    <location>
        <begin position="530"/>
        <end position="550"/>
    </location>
</feature>
<evidence type="ECO:0000256" key="3">
    <source>
        <dbReference type="ARBA" id="ARBA00022448"/>
    </source>
</evidence>
<dbReference type="GO" id="GO:0016471">
    <property type="term" value="C:vacuolar proton-transporting V-type ATPase complex"/>
    <property type="evidence" value="ECO:0007669"/>
    <property type="project" value="TreeGrafter"/>
</dbReference>
<evidence type="ECO:0000256" key="7">
    <source>
        <dbReference type="ARBA" id="ARBA00023136"/>
    </source>
</evidence>
<dbReference type="GO" id="GO:0046961">
    <property type="term" value="F:proton-transporting ATPase activity, rotational mechanism"/>
    <property type="evidence" value="ECO:0007669"/>
    <property type="project" value="InterPro"/>
</dbReference>
<feature type="transmembrane region" description="Helical" evidence="8">
    <location>
        <begin position="379"/>
        <end position="406"/>
    </location>
</feature>
<evidence type="ECO:0000256" key="6">
    <source>
        <dbReference type="ARBA" id="ARBA00023065"/>
    </source>
</evidence>
<protein>
    <submittedName>
        <fullName evidence="9">V/A-type H+-transporting ATPase subunit I</fullName>
    </submittedName>
</protein>
<keyword evidence="5 8" id="KW-1133">Transmembrane helix</keyword>
<sequence>MAIQKTTLVSLIGRLENLDEVVLRLSRLDYFHPEEITSKSGAVSKAASAENPYTELADALRSACTDAGLTPVAVPGDQLERSSHDLNLADVRRFVESFRQGFDAADQKEKEIAKLVEEHRLNLSHLDMIRSFHTSFDELFKAKYLKVRFGRLPLENYKKLEHYQDKPFFLFTFSSDKNYQWCLYLTGEQHAAEVDSIMEALYFERVRIPDYLHGEPEDAAAYLEEKLAEEQAALEGCKGERDRLVEEGRETLLSYYATVQFMQETYGVRRFVGTSFDKFAGGDYFEFAGYVPAGKEGDFEALFGDLPTVVVTAEKSDDGAVPMLPGLVTHSMKEAHEKGTRPEKPTKLKNNWFARPFEMYVEMYGVPSHREIDPTPLVAFTYTLLFGIMFGDVGQGLLIVLGGFLFAKWKKSRLGEIIMRMGISSTLFGFLYGSVFGFEHALDPLYRAIGFAEKPMEVMNAQTINVLLIGAVALGVVLILTSMALNIYIGLKNRDYSKALFSQNGVAGFVLYATVISAIGLPMLGVSFSLNLPIILICIVIPIICIFMRVPLGNLLLKKDAFPEGGFGAYALENIFEMLEIAISFVANTMSFLRVGGFILSHAGMMSVVFTLAGMFGPVGYAVTVALGNLFVIGLEGLVVGIQVLRLEFYEMFGRYYSGEGVPFTPISQIVHEHAN</sequence>
<keyword evidence="7 8" id="KW-0472">Membrane</keyword>
<evidence type="ECO:0000313" key="9">
    <source>
        <dbReference type="EMBL" id="SHF87440.1"/>
    </source>
</evidence>
<gene>
    <name evidence="9" type="ORF">SAMN05444424_1002</name>
</gene>
<dbReference type="Pfam" id="PF01496">
    <property type="entry name" value="V_ATPase_I"/>
    <property type="match status" value="1"/>
</dbReference>
<comment type="caution">
    <text evidence="9">The sequence shown here is derived from an EMBL/GenBank/DDBJ whole genome shotgun (WGS) entry which is preliminary data.</text>
</comment>
<feature type="transmembrane region" description="Helical" evidence="8">
    <location>
        <begin position="418"/>
        <end position="438"/>
    </location>
</feature>
<dbReference type="InterPro" id="IPR002490">
    <property type="entry name" value="V-ATPase_116kDa_su"/>
</dbReference>
<evidence type="ECO:0000256" key="4">
    <source>
        <dbReference type="ARBA" id="ARBA00022692"/>
    </source>
</evidence>
<dbReference type="PANTHER" id="PTHR11629">
    <property type="entry name" value="VACUOLAR PROTON ATPASES"/>
    <property type="match status" value="1"/>
</dbReference>
<name>A0AAQ1RVF8_9FIRM</name>
<dbReference type="GO" id="GO:0051117">
    <property type="term" value="F:ATPase binding"/>
    <property type="evidence" value="ECO:0007669"/>
    <property type="project" value="TreeGrafter"/>
</dbReference>
<evidence type="ECO:0000256" key="8">
    <source>
        <dbReference type="SAM" id="Phobius"/>
    </source>
</evidence>
<dbReference type="Proteomes" id="UP000184089">
    <property type="component" value="Unassembled WGS sequence"/>
</dbReference>
<keyword evidence="4 8" id="KW-0812">Transmembrane</keyword>
<dbReference type="RefSeq" id="WP_021660501.1">
    <property type="nucleotide sequence ID" value="NZ_FQVY01000001.1"/>
</dbReference>
<keyword evidence="3" id="KW-0813">Transport</keyword>
<feature type="transmembrane region" description="Helical" evidence="8">
    <location>
        <begin position="464"/>
        <end position="489"/>
    </location>
</feature>
<comment type="subcellular location">
    <subcellularLocation>
        <location evidence="1">Membrane</location>
        <topology evidence="1">Multi-pass membrane protein</topology>
    </subcellularLocation>
</comment>
<reference evidence="10" key="1">
    <citation type="submission" date="2016-11" db="EMBL/GenBank/DDBJ databases">
        <authorList>
            <person name="Jaros S."/>
            <person name="Januszkiewicz K."/>
            <person name="Wedrychowicz H."/>
        </authorList>
    </citation>
    <scope>NUCLEOTIDE SEQUENCE [LARGE SCALE GENOMIC DNA]</scope>
    <source>
        <strain evidence="10">DSM 4029</strain>
    </source>
</reference>
<keyword evidence="6" id="KW-0406">Ion transport</keyword>
<feature type="transmembrane region" description="Helical" evidence="8">
    <location>
        <begin position="501"/>
        <end position="524"/>
    </location>
</feature>
<feature type="transmembrane region" description="Helical" evidence="8">
    <location>
        <begin position="592"/>
        <end position="613"/>
    </location>
</feature>
<evidence type="ECO:0000313" key="10">
    <source>
        <dbReference type="Proteomes" id="UP000184089"/>
    </source>
</evidence>